<evidence type="ECO:0000256" key="5">
    <source>
        <dbReference type="ARBA" id="ARBA00022840"/>
    </source>
</evidence>
<dbReference type="RefSeq" id="WP_091179320.1">
    <property type="nucleotide sequence ID" value="NZ_FOFA01000003.1"/>
</dbReference>
<sequence>MKTILSIQSSVAYGHVGNSAATFPLMRMGVEVWPVLTVHFSNNTGYASWRGPVLSADDVRDVVRGIDDLGVLGECDAVLSGYQGAAGTGRAVLDAVALVKQRNPAALYCCDPVLGDVGRGFFVAPGIPELMRDAVVPRAQVVTPNQFELEFLTGRQVRTLAEAVSAAQAARELGPDVVLVTSVDVEDAEPGTLDLLVATGTGTWRVTTPRLDGIFQGAGDLTAAVFLARLLQTDDPADAVAWTASVVFGVLDTTRRSGRRELQLVSAQQELVEPSRRFVATAV</sequence>
<accession>A0A1H9FZF4</accession>
<dbReference type="GO" id="GO:0008478">
    <property type="term" value="F:pyridoxal kinase activity"/>
    <property type="evidence" value="ECO:0007669"/>
    <property type="project" value="UniProtKB-EC"/>
</dbReference>
<dbReference type="InterPro" id="IPR004625">
    <property type="entry name" value="PyrdxlKinase"/>
</dbReference>
<name>A0A1H9FZF4_9ACTN</name>
<evidence type="ECO:0000259" key="6">
    <source>
        <dbReference type="Pfam" id="PF08543"/>
    </source>
</evidence>
<gene>
    <name evidence="7" type="ORF">SAMN05421756_103444</name>
</gene>
<dbReference type="SUPFAM" id="SSF53613">
    <property type="entry name" value="Ribokinase-like"/>
    <property type="match status" value="1"/>
</dbReference>
<dbReference type="InterPro" id="IPR013749">
    <property type="entry name" value="PM/HMP-P_kinase-1"/>
</dbReference>
<dbReference type="STRING" id="1036181.SAMN05421756_103444"/>
<organism evidence="7 8">
    <name type="scientific">Microlunatus flavus</name>
    <dbReference type="NCBI Taxonomy" id="1036181"/>
    <lineage>
        <taxon>Bacteria</taxon>
        <taxon>Bacillati</taxon>
        <taxon>Actinomycetota</taxon>
        <taxon>Actinomycetes</taxon>
        <taxon>Propionibacteriales</taxon>
        <taxon>Propionibacteriaceae</taxon>
        <taxon>Microlunatus</taxon>
    </lineage>
</organism>
<keyword evidence="2" id="KW-0808">Transferase</keyword>
<proteinExistence type="predicted"/>
<dbReference type="PANTHER" id="PTHR10534">
    <property type="entry name" value="PYRIDOXAL KINASE"/>
    <property type="match status" value="1"/>
</dbReference>
<keyword evidence="3" id="KW-0547">Nucleotide-binding</keyword>
<keyword evidence="8" id="KW-1185">Reference proteome</keyword>
<dbReference type="Proteomes" id="UP000198504">
    <property type="component" value="Unassembled WGS sequence"/>
</dbReference>
<evidence type="ECO:0000256" key="3">
    <source>
        <dbReference type="ARBA" id="ARBA00022741"/>
    </source>
</evidence>
<dbReference type="Pfam" id="PF08543">
    <property type="entry name" value="Phos_pyr_kin"/>
    <property type="match status" value="1"/>
</dbReference>
<dbReference type="EC" id="2.7.1.35" evidence="1"/>
<dbReference type="OrthoDB" id="9800808at2"/>
<evidence type="ECO:0000256" key="2">
    <source>
        <dbReference type="ARBA" id="ARBA00022679"/>
    </source>
</evidence>
<dbReference type="NCBIfam" id="TIGR00687">
    <property type="entry name" value="pyridox_kin"/>
    <property type="match status" value="1"/>
</dbReference>
<evidence type="ECO:0000313" key="7">
    <source>
        <dbReference type="EMBL" id="SEQ43315.1"/>
    </source>
</evidence>
<dbReference type="Gene3D" id="3.40.1190.20">
    <property type="match status" value="1"/>
</dbReference>
<evidence type="ECO:0000313" key="8">
    <source>
        <dbReference type="Proteomes" id="UP000198504"/>
    </source>
</evidence>
<dbReference type="GO" id="GO:0009443">
    <property type="term" value="P:pyridoxal 5'-phosphate salvage"/>
    <property type="evidence" value="ECO:0007669"/>
    <property type="project" value="InterPro"/>
</dbReference>
<reference evidence="8" key="1">
    <citation type="submission" date="2016-10" db="EMBL/GenBank/DDBJ databases">
        <authorList>
            <person name="Varghese N."/>
            <person name="Submissions S."/>
        </authorList>
    </citation>
    <scope>NUCLEOTIDE SEQUENCE [LARGE SCALE GENOMIC DNA]</scope>
    <source>
        <strain evidence="8">CGMCC 4.6856</strain>
    </source>
</reference>
<dbReference type="GO" id="GO:0005524">
    <property type="term" value="F:ATP binding"/>
    <property type="evidence" value="ECO:0007669"/>
    <property type="project" value="UniProtKB-KW"/>
</dbReference>
<dbReference type="PANTHER" id="PTHR10534:SF2">
    <property type="entry name" value="PYRIDOXAL KINASE"/>
    <property type="match status" value="1"/>
</dbReference>
<keyword evidence="5" id="KW-0067">ATP-binding</keyword>
<keyword evidence="4 7" id="KW-0418">Kinase</keyword>
<dbReference type="CDD" id="cd01173">
    <property type="entry name" value="pyridoxal_pyridoxamine_kinase"/>
    <property type="match status" value="1"/>
</dbReference>
<dbReference type="GO" id="GO:0005829">
    <property type="term" value="C:cytosol"/>
    <property type="evidence" value="ECO:0007669"/>
    <property type="project" value="TreeGrafter"/>
</dbReference>
<evidence type="ECO:0000256" key="4">
    <source>
        <dbReference type="ARBA" id="ARBA00022777"/>
    </source>
</evidence>
<feature type="domain" description="Pyridoxamine kinase/Phosphomethylpyrimidine kinase" evidence="6">
    <location>
        <begin position="92"/>
        <end position="251"/>
    </location>
</feature>
<dbReference type="AlphaFoldDB" id="A0A1H9FZF4"/>
<protein>
    <recommendedName>
        <fullName evidence="1">pyridoxal kinase</fullName>
        <ecNumber evidence="1">2.7.1.35</ecNumber>
    </recommendedName>
</protein>
<evidence type="ECO:0000256" key="1">
    <source>
        <dbReference type="ARBA" id="ARBA00012104"/>
    </source>
</evidence>
<dbReference type="EMBL" id="FOFA01000003">
    <property type="protein sequence ID" value="SEQ43315.1"/>
    <property type="molecule type" value="Genomic_DNA"/>
</dbReference>
<dbReference type="NCBIfam" id="NF004398">
    <property type="entry name" value="PRK05756.1"/>
    <property type="match status" value="1"/>
</dbReference>
<dbReference type="InterPro" id="IPR029056">
    <property type="entry name" value="Ribokinase-like"/>
</dbReference>